<evidence type="ECO:0000256" key="1">
    <source>
        <dbReference type="ARBA" id="ARBA00012513"/>
    </source>
</evidence>
<dbReference type="GO" id="GO:0005829">
    <property type="term" value="C:cytosol"/>
    <property type="evidence" value="ECO:0007669"/>
    <property type="project" value="TreeGrafter"/>
</dbReference>
<dbReference type="GO" id="GO:0005524">
    <property type="term" value="F:ATP binding"/>
    <property type="evidence" value="ECO:0007669"/>
    <property type="project" value="UniProtKB-UniRule"/>
</dbReference>
<dbReference type="SMART" id="SM00220">
    <property type="entry name" value="S_TKc"/>
    <property type="match status" value="1"/>
</dbReference>
<evidence type="ECO:0000313" key="8">
    <source>
        <dbReference type="EMBL" id="KAJ1985140.1"/>
    </source>
</evidence>
<dbReference type="GO" id="GO:0004674">
    <property type="term" value="F:protein serine/threonine kinase activity"/>
    <property type="evidence" value="ECO:0007669"/>
    <property type="project" value="UniProtKB-EC"/>
</dbReference>
<sequence>MASKPTDLFDDELPFTVGSYITDPKSRNCYLLQKRLGSGSYAVVFLAQCQRTHAQYAIKCLSKVSLSPDQLALQRNEAALHQQVGHHRAVVALKRWFETSDWLFLVMEYVKGQDLYDWIMHDSFAHSSPSTESRREQAHRFAITKAIFMQTLDAVRFVHSRGVYHRDIKPENFILTPTHSVKLTDFGLATGKARSDEFECGSAPYMSPENRSTTRAFYSAAKSDIWALGIIFLNLFYGVTPWSEPDCQASSSFAAFMQDGVQFLMDRVGCPYQVARFLCQRVFCREVVRCSLQEFKDWCVQLPNVYFGTPASQRRPTVVSTMAASDYDSQSDLDVDSLTSTVSPRGIPIQGLRAKAQATPADLLVPSLAAAVAVPPAFSWADDFSDADDDDYATKEDASLDFRSTTSTLVAPLPAQLTKVTSPAPARRAPSVGFEPGSVDVPFSWADDDDEVDDLPAFGHTYTAPAPVASTKPSPSFGRTLASKLGALATRGSPCSPSAGIFLMDGF</sequence>
<dbReference type="InterPro" id="IPR008271">
    <property type="entry name" value="Ser/Thr_kinase_AS"/>
</dbReference>
<dbReference type="EC" id="2.7.11.1" evidence="1"/>
<evidence type="ECO:0000256" key="3">
    <source>
        <dbReference type="ARBA" id="ARBA00022741"/>
    </source>
</evidence>
<dbReference type="InterPro" id="IPR011009">
    <property type="entry name" value="Kinase-like_dom_sf"/>
</dbReference>
<dbReference type="PROSITE" id="PS00108">
    <property type="entry name" value="PROTEIN_KINASE_ST"/>
    <property type="match status" value="1"/>
</dbReference>
<dbReference type="Pfam" id="PF00069">
    <property type="entry name" value="Pkinase"/>
    <property type="match status" value="1"/>
</dbReference>
<evidence type="ECO:0000313" key="9">
    <source>
        <dbReference type="Proteomes" id="UP001151582"/>
    </source>
</evidence>
<dbReference type="PANTHER" id="PTHR24348">
    <property type="entry name" value="SERINE/THREONINE-PROTEIN KINASE UNC-51-RELATED"/>
    <property type="match status" value="1"/>
</dbReference>
<dbReference type="GO" id="GO:0010506">
    <property type="term" value="P:regulation of autophagy"/>
    <property type="evidence" value="ECO:0007669"/>
    <property type="project" value="InterPro"/>
</dbReference>
<dbReference type="GO" id="GO:0005776">
    <property type="term" value="C:autophagosome"/>
    <property type="evidence" value="ECO:0007669"/>
    <property type="project" value="TreeGrafter"/>
</dbReference>
<dbReference type="Proteomes" id="UP001151582">
    <property type="component" value="Unassembled WGS sequence"/>
</dbReference>
<keyword evidence="5 6" id="KW-0067">ATP-binding</keyword>
<dbReference type="PANTHER" id="PTHR24348:SF22">
    <property type="entry name" value="NON-SPECIFIC SERINE_THREONINE PROTEIN KINASE"/>
    <property type="match status" value="1"/>
</dbReference>
<evidence type="ECO:0000259" key="7">
    <source>
        <dbReference type="PROSITE" id="PS50011"/>
    </source>
</evidence>
<dbReference type="GO" id="GO:0000045">
    <property type="term" value="P:autophagosome assembly"/>
    <property type="evidence" value="ECO:0007669"/>
    <property type="project" value="TreeGrafter"/>
</dbReference>
<reference evidence="8" key="1">
    <citation type="submission" date="2022-07" db="EMBL/GenBank/DDBJ databases">
        <title>Phylogenomic reconstructions and comparative analyses of Kickxellomycotina fungi.</title>
        <authorList>
            <person name="Reynolds N.K."/>
            <person name="Stajich J.E."/>
            <person name="Barry K."/>
            <person name="Grigoriev I.V."/>
            <person name="Crous P."/>
            <person name="Smith M.E."/>
        </authorList>
    </citation>
    <scope>NUCLEOTIDE SEQUENCE</scope>
    <source>
        <strain evidence="8">RSA 567</strain>
    </source>
</reference>
<keyword evidence="2" id="KW-0808">Transferase</keyword>
<evidence type="ECO:0000256" key="6">
    <source>
        <dbReference type="PROSITE-ProRule" id="PRU10141"/>
    </source>
</evidence>
<proteinExistence type="predicted"/>
<dbReference type="PROSITE" id="PS50011">
    <property type="entry name" value="PROTEIN_KINASE_DOM"/>
    <property type="match status" value="1"/>
</dbReference>
<dbReference type="InterPro" id="IPR045269">
    <property type="entry name" value="Atg1-like"/>
</dbReference>
<evidence type="ECO:0000256" key="4">
    <source>
        <dbReference type="ARBA" id="ARBA00022777"/>
    </source>
</evidence>
<feature type="domain" description="Protein kinase" evidence="7">
    <location>
        <begin position="30"/>
        <end position="307"/>
    </location>
</feature>
<keyword evidence="9" id="KW-1185">Reference proteome</keyword>
<keyword evidence="3 6" id="KW-0547">Nucleotide-binding</keyword>
<evidence type="ECO:0000256" key="5">
    <source>
        <dbReference type="ARBA" id="ARBA00022840"/>
    </source>
</evidence>
<dbReference type="GO" id="GO:0000407">
    <property type="term" value="C:phagophore assembly site"/>
    <property type="evidence" value="ECO:0007669"/>
    <property type="project" value="TreeGrafter"/>
</dbReference>
<dbReference type="GO" id="GO:0016020">
    <property type="term" value="C:membrane"/>
    <property type="evidence" value="ECO:0007669"/>
    <property type="project" value="TreeGrafter"/>
</dbReference>
<comment type="caution">
    <text evidence="8">The sequence shown here is derived from an EMBL/GenBank/DDBJ whole genome shotgun (WGS) entry which is preliminary data.</text>
</comment>
<accession>A0A9W8B8L5</accession>
<dbReference type="InterPro" id="IPR000719">
    <property type="entry name" value="Prot_kinase_dom"/>
</dbReference>
<dbReference type="Gene3D" id="1.10.510.10">
    <property type="entry name" value="Transferase(Phosphotransferase) domain 1"/>
    <property type="match status" value="1"/>
</dbReference>
<keyword evidence="4" id="KW-0418">Kinase</keyword>
<name>A0A9W8B8L5_9FUNG</name>
<dbReference type="InterPro" id="IPR017441">
    <property type="entry name" value="Protein_kinase_ATP_BS"/>
</dbReference>
<organism evidence="8 9">
    <name type="scientific">Dimargaris verticillata</name>
    <dbReference type="NCBI Taxonomy" id="2761393"/>
    <lineage>
        <taxon>Eukaryota</taxon>
        <taxon>Fungi</taxon>
        <taxon>Fungi incertae sedis</taxon>
        <taxon>Zoopagomycota</taxon>
        <taxon>Kickxellomycotina</taxon>
        <taxon>Dimargaritomycetes</taxon>
        <taxon>Dimargaritales</taxon>
        <taxon>Dimargaritaceae</taxon>
        <taxon>Dimargaris</taxon>
    </lineage>
</organism>
<dbReference type="PROSITE" id="PS00107">
    <property type="entry name" value="PROTEIN_KINASE_ATP"/>
    <property type="match status" value="1"/>
</dbReference>
<dbReference type="EMBL" id="JANBQB010000004">
    <property type="protein sequence ID" value="KAJ1985140.1"/>
    <property type="molecule type" value="Genomic_DNA"/>
</dbReference>
<dbReference type="AlphaFoldDB" id="A0A9W8B8L5"/>
<dbReference type="OrthoDB" id="541276at2759"/>
<evidence type="ECO:0000256" key="2">
    <source>
        <dbReference type="ARBA" id="ARBA00022679"/>
    </source>
</evidence>
<gene>
    <name evidence="8" type="ORF">H4R34_000217</name>
</gene>
<feature type="binding site" evidence="6">
    <location>
        <position position="59"/>
    </location>
    <ligand>
        <name>ATP</name>
        <dbReference type="ChEBI" id="CHEBI:30616"/>
    </ligand>
</feature>
<dbReference type="SUPFAM" id="SSF56112">
    <property type="entry name" value="Protein kinase-like (PK-like)"/>
    <property type="match status" value="1"/>
</dbReference>
<protein>
    <recommendedName>
        <fullName evidence="1">non-specific serine/threonine protein kinase</fullName>
        <ecNumber evidence="1">2.7.11.1</ecNumber>
    </recommendedName>
</protein>